<reference evidence="2 3" key="1">
    <citation type="submission" date="2024-04" db="EMBL/GenBank/DDBJ databases">
        <title>Tritrichomonas musculus Genome.</title>
        <authorList>
            <person name="Alves-Ferreira E."/>
            <person name="Grigg M."/>
            <person name="Lorenzi H."/>
            <person name="Galac M."/>
        </authorList>
    </citation>
    <scope>NUCLEOTIDE SEQUENCE [LARGE SCALE GENOMIC DNA]</scope>
    <source>
        <strain evidence="2 3">EAF2021</strain>
    </source>
</reference>
<name>A0ABR2KRC6_9EUKA</name>
<evidence type="ECO:0000256" key="1">
    <source>
        <dbReference type="SAM" id="MobiDB-lite"/>
    </source>
</evidence>
<organism evidence="2 3">
    <name type="scientific">Tritrichomonas musculus</name>
    <dbReference type="NCBI Taxonomy" id="1915356"/>
    <lineage>
        <taxon>Eukaryota</taxon>
        <taxon>Metamonada</taxon>
        <taxon>Parabasalia</taxon>
        <taxon>Tritrichomonadida</taxon>
        <taxon>Tritrichomonadidae</taxon>
        <taxon>Tritrichomonas</taxon>
    </lineage>
</organism>
<evidence type="ECO:0000313" key="2">
    <source>
        <dbReference type="EMBL" id="KAK8893680.1"/>
    </source>
</evidence>
<proteinExistence type="predicted"/>
<feature type="region of interest" description="Disordered" evidence="1">
    <location>
        <begin position="838"/>
        <end position="917"/>
    </location>
</feature>
<feature type="compositionally biased region" description="Low complexity" evidence="1">
    <location>
        <begin position="898"/>
        <end position="915"/>
    </location>
</feature>
<evidence type="ECO:0000313" key="3">
    <source>
        <dbReference type="Proteomes" id="UP001470230"/>
    </source>
</evidence>
<protein>
    <submittedName>
        <fullName evidence="2">Uncharacterized protein</fullName>
    </submittedName>
</protein>
<dbReference type="Proteomes" id="UP001470230">
    <property type="component" value="Unassembled WGS sequence"/>
</dbReference>
<comment type="caution">
    <text evidence="2">The sequence shown here is derived from an EMBL/GenBank/DDBJ whole genome shotgun (WGS) entry which is preliminary data.</text>
</comment>
<gene>
    <name evidence="2" type="ORF">M9Y10_022107</name>
</gene>
<dbReference type="EMBL" id="JAPFFF010000003">
    <property type="protein sequence ID" value="KAK8893680.1"/>
    <property type="molecule type" value="Genomic_DNA"/>
</dbReference>
<feature type="compositionally biased region" description="Polar residues" evidence="1">
    <location>
        <begin position="881"/>
        <end position="890"/>
    </location>
</feature>
<accession>A0ABR2KRC6</accession>
<sequence>MDNLLVDENFKFLDDTLSASTQPQSTQIVAMMTRFRKNLCFSWISKIVTTNKSEICQCIARIIRTILQFTIHSDATVRVTAYSTLGAILVTITPFAASLFPKSFKYAIDGVEVTPKLSIAVINMFMYLTRFVSPVFLENFITEVPVSFHFSVDVSEFIQYIPMSIPLMKKIPLELLQNILRSLICSCGRKPNAAFTSTIASLVRLNLTPQLNVLLNYIKANNLDAAAVWLAPELFVDRSIYDQITSEDRTMFLNYALKEFNRSPLNLCQFELACKTCALFLRYSKDDINEYNRIHQLVKDALSHKEYSPVYKVRMLFLPTPIDQLNDNQKDNDSLRGARLTALATHFEDNIETCDADHIAEMFTSYQSSDNDLYCTFVDSFARCIPGMLSKCKSQKHIEILEFILKKKNKNWVHDVAVANLIDQIPVSLCNNAFPAYTDLALDRLLEFELSSNDKLVEASLKSLKNFSSYENIENMLMRIMKSNWHTEPDVERRFMLLSELALLFPKNKLFLYFIPFAYECMLMYENVSTLCNIYAFLSRVEFDEKAKVVPHEVVTFTISFIIKRYELYTRKELDKIGNYSVPIPDQYFLDTLDTDIVTNPTINHQDALIHMKNAYAFLLAHQPKNPEDLKALFTISMHLVPIFDSFALQGAAQLVGDNTEYDEMMWILAQETFKSTSRDEVAACCCQYFVKHNQKLPPVIRKSVLDYLDEESTLNPELLFLCFVLTDLNDHEQAIEKLPNLIKRLPPKEATLLLFKLTNVVGRLNTEQFPDEYAIALLEYVNYGEEYSERVRKYINTVPFSEWPLEDGEMIRCLLAFLGPTAHIKVPLFERYKNKKPQIQNQMGAPQTTDDLIDFGSPSTNNNNNQTDNLIDFEPHNESNDSNNNQTDNLIDIDQGTSNSNPNPNNNNNDSTSFDNEEEELDKIHWKFVIHHINLFDKEGVINFISSHLDTFAKIDISEIYQLPDKYRRKPFEFDLLKFKEQKLCKLATLSQFIDKELVVDTSLPLLHSYFSFTYNKISYPLLLTYLNIFVKANDDEGVSILLDYAIRNSMTFNEELQERKLLFDDDVFFTDKTFVLTLRHLARIYMSISKIDQKIIERIELKIGYKITPDLIFSNDPPIQYVVMLEPQFFLNAILAKEVYKAHDFIPLFQYLLKIPFDPLKIISLVTRYAPQYMTFTSIRKKIVFLRFVLCSMFCLRNQGKIEELKVIVDLIDGMFTQMISLPYSSFFRELSLIFVYLVNYSNNTKLYTNSFFSTLKITNVIYPLFVRHMAFLSIKKKEPQPSLTMRHIKKFNIFILPSERNCIFNTFQLYLTNAGTVEFFALVKPYINSLQPELYNISKNFLTGQSFLMFIMRIMTNPQAADLVPIEFYRDLTVVYLGNVRRAVFNLALPLSVNLTFKQPELFNHLLHSIVGSPGLINSLEKIYGELRVRQSSRKQQELLDVQIFEEYLKLFSKYITISSGKLLYQIGKNTADLPSYFFNNLIMSTKSNFLFIYCILKEVFVSLDSKTKQEVITVVSASGSLYTPKSRELALNSIISDENRNDNVNFLIAASETDDVDSLRNEYADILNTCSKQ</sequence>
<feature type="compositionally biased region" description="Polar residues" evidence="1">
    <location>
        <begin position="838"/>
        <end position="851"/>
    </location>
</feature>
<keyword evidence="3" id="KW-1185">Reference proteome</keyword>